<dbReference type="GO" id="GO:0003677">
    <property type="term" value="F:DNA binding"/>
    <property type="evidence" value="ECO:0007669"/>
    <property type="project" value="UniProtKB-KW"/>
</dbReference>
<gene>
    <name evidence="5" type="ORF">BJI46_08595</name>
</gene>
<keyword evidence="1" id="KW-0805">Transcription regulation</keyword>
<dbReference type="Gene3D" id="1.10.10.10">
    <property type="entry name" value="Winged helix-like DNA-binding domain superfamily/Winged helix DNA-binding domain"/>
    <property type="match status" value="1"/>
</dbReference>
<evidence type="ECO:0000259" key="4">
    <source>
        <dbReference type="SMART" id="SM00347"/>
    </source>
</evidence>
<dbReference type="RefSeq" id="WP_070068867.1">
    <property type="nucleotide sequence ID" value="NZ_MKKK01000005.1"/>
</dbReference>
<keyword evidence="2" id="KW-0238">DNA-binding</keyword>
<dbReference type="PANTHER" id="PTHR42756">
    <property type="entry name" value="TRANSCRIPTIONAL REGULATOR, MARR"/>
    <property type="match status" value="1"/>
</dbReference>
<keyword evidence="6" id="KW-1185">Reference proteome</keyword>
<organism evidence="5 6">
    <name type="scientific">Acinetobacter qingfengensis</name>
    <dbReference type="NCBI Taxonomy" id="1262585"/>
    <lineage>
        <taxon>Bacteria</taxon>
        <taxon>Pseudomonadati</taxon>
        <taxon>Pseudomonadota</taxon>
        <taxon>Gammaproteobacteria</taxon>
        <taxon>Moraxellales</taxon>
        <taxon>Moraxellaceae</taxon>
        <taxon>Acinetobacter</taxon>
    </lineage>
</organism>
<protein>
    <recommendedName>
        <fullName evidence="4">HTH marR-type domain-containing protein</fullName>
    </recommendedName>
</protein>
<dbReference type="InterPro" id="IPR000835">
    <property type="entry name" value="HTH_MarR-typ"/>
</dbReference>
<dbReference type="Pfam" id="PF01047">
    <property type="entry name" value="MarR"/>
    <property type="match status" value="1"/>
</dbReference>
<dbReference type="InterPro" id="IPR036390">
    <property type="entry name" value="WH_DNA-bd_sf"/>
</dbReference>
<dbReference type="GO" id="GO:0003700">
    <property type="term" value="F:DNA-binding transcription factor activity"/>
    <property type="evidence" value="ECO:0007669"/>
    <property type="project" value="InterPro"/>
</dbReference>
<evidence type="ECO:0000313" key="6">
    <source>
        <dbReference type="Proteomes" id="UP000185895"/>
    </source>
</evidence>
<dbReference type="SMART" id="SM00347">
    <property type="entry name" value="HTH_MARR"/>
    <property type="match status" value="1"/>
</dbReference>
<dbReference type="PANTHER" id="PTHR42756:SF1">
    <property type="entry name" value="TRANSCRIPTIONAL REPRESSOR OF EMRAB OPERON"/>
    <property type="match status" value="1"/>
</dbReference>
<sequence length="144" mass="16964">MQSIYSFRTLLLKSARLLTEQINEYLHTQQLNYSLWQVLFVIDQYQQCTLIDIAQQLHISQPAISKRIFELEQKQCITFIPSNNRREKIVSLSPHGIKLFEYCKQQIDTIEKTHLTQIDPDALNLTKQVLQVFLKNLQDQESAQ</sequence>
<dbReference type="EMBL" id="MKKK01000005">
    <property type="protein sequence ID" value="OEY97662.1"/>
    <property type="molecule type" value="Genomic_DNA"/>
</dbReference>
<accession>A0A1E7REH9</accession>
<dbReference type="STRING" id="1262585.BJI46_08595"/>
<dbReference type="AlphaFoldDB" id="A0A1E7REH9"/>
<evidence type="ECO:0000256" key="3">
    <source>
        <dbReference type="ARBA" id="ARBA00023163"/>
    </source>
</evidence>
<name>A0A1E7REH9_9GAMM</name>
<evidence type="ECO:0000256" key="1">
    <source>
        <dbReference type="ARBA" id="ARBA00023015"/>
    </source>
</evidence>
<proteinExistence type="predicted"/>
<feature type="domain" description="HTH marR-type" evidence="4">
    <location>
        <begin position="24"/>
        <end position="123"/>
    </location>
</feature>
<reference evidence="5 6" key="1">
    <citation type="submission" date="2016-09" db="EMBL/GenBank/DDBJ databases">
        <authorList>
            <person name="Capua I."/>
            <person name="De Benedictis P."/>
            <person name="Joannis T."/>
            <person name="Lombin L.H."/>
            <person name="Cattoli G."/>
        </authorList>
    </citation>
    <scope>NUCLEOTIDE SEQUENCE [LARGE SCALE GENOMIC DNA]</scope>
    <source>
        <strain evidence="5 6">ANC 4671</strain>
    </source>
</reference>
<comment type="caution">
    <text evidence="5">The sequence shown here is derived from an EMBL/GenBank/DDBJ whole genome shotgun (WGS) entry which is preliminary data.</text>
</comment>
<keyword evidence="3" id="KW-0804">Transcription</keyword>
<evidence type="ECO:0000313" key="5">
    <source>
        <dbReference type="EMBL" id="OEY97662.1"/>
    </source>
</evidence>
<dbReference type="SUPFAM" id="SSF46785">
    <property type="entry name" value="Winged helix' DNA-binding domain"/>
    <property type="match status" value="1"/>
</dbReference>
<dbReference type="Proteomes" id="UP000185895">
    <property type="component" value="Unassembled WGS sequence"/>
</dbReference>
<dbReference type="InterPro" id="IPR036388">
    <property type="entry name" value="WH-like_DNA-bd_sf"/>
</dbReference>
<dbReference type="OrthoDB" id="6712159at2"/>
<evidence type="ECO:0000256" key="2">
    <source>
        <dbReference type="ARBA" id="ARBA00023125"/>
    </source>
</evidence>